<evidence type="ECO:0000313" key="2">
    <source>
        <dbReference type="Proteomes" id="UP001168528"/>
    </source>
</evidence>
<comment type="caution">
    <text evidence="1">The sequence shown here is derived from an EMBL/GenBank/DDBJ whole genome shotgun (WGS) entry which is preliminary data.</text>
</comment>
<keyword evidence="2" id="KW-1185">Reference proteome</keyword>
<reference evidence="1" key="1">
    <citation type="submission" date="2023-07" db="EMBL/GenBank/DDBJ databases">
        <title>The genome sequence of Rhodocytophaga aerolata KACC 12507.</title>
        <authorList>
            <person name="Zhang X."/>
        </authorList>
    </citation>
    <scope>NUCLEOTIDE SEQUENCE</scope>
    <source>
        <strain evidence="1">KACC 12507</strain>
    </source>
</reference>
<accession>A0ABT8RGQ9</accession>
<organism evidence="1 2">
    <name type="scientific">Rhodocytophaga aerolata</name>
    <dbReference type="NCBI Taxonomy" id="455078"/>
    <lineage>
        <taxon>Bacteria</taxon>
        <taxon>Pseudomonadati</taxon>
        <taxon>Bacteroidota</taxon>
        <taxon>Cytophagia</taxon>
        <taxon>Cytophagales</taxon>
        <taxon>Rhodocytophagaceae</taxon>
        <taxon>Rhodocytophaga</taxon>
    </lineage>
</organism>
<name>A0ABT8RGQ9_9BACT</name>
<gene>
    <name evidence="1" type="ORF">Q0590_33685</name>
</gene>
<dbReference type="RefSeq" id="WP_302042074.1">
    <property type="nucleotide sequence ID" value="NZ_JAUKPO010000051.1"/>
</dbReference>
<sequence length="96" mass="11229">MLDFYLIKDEQSNSSNKAGFEFAGSLNEQAFEDLQRKKIIEERFDYYRDFRWSSGQVKQKFTQLKKQPTKEKSVITFLAILEKAVSQKSGLMAYAD</sequence>
<proteinExistence type="predicted"/>
<dbReference type="EMBL" id="JAUKPO010000051">
    <property type="protein sequence ID" value="MDO1451275.1"/>
    <property type="molecule type" value="Genomic_DNA"/>
</dbReference>
<dbReference type="Proteomes" id="UP001168528">
    <property type="component" value="Unassembled WGS sequence"/>
</dbReference>
<evidence type="ECO:0000313" key="1">
    <source>
        <dbReference type="EMBL" id="MDO1451275.1"/>
    </source>
</evidence>
<evidence type="ECO:0008006" key="3">
    <source>
        <dbReference type="Google" id="ProtNLM"/>
    </source>
</evidence>
<protein>
    <recommendedName>
        <fullName evidence="3">DUF262 domain-containing protein</fullName>
    </recommendedName>
</protein>